<accession>A0A428WDB0</accession>
<dbReference type="InterPro" id="IPR025996">
    <property type="entry name" value="MT1864/Rv1816-like_C"/>
</dbReference>
<dbReference type="InterPro" id="IPR001647">
    <property type="entry name" value="HTH_TetR"/>
</dbReference>
<dbReference type="Pfam" id="PF00440">
    <property type="entry name" value="TetR_N"/>
    <property type="match status" value="1"/>
</dbReference>
<dbReference type="Pfam" id="PF13305">
    <property type="entry name" value="TetR_C_33"/>
    <property type="match status" value="1"/>
</dbReference>
<evidence type="ECO:0000256" key="3">
    <source>
        <dbReference type="ARBA" id="ARBA00023163"/>
    </source>
</evidence>
<dbReference type="GO" id="GO:0000976">
    <property type="term" value="F:transcription cis-regulatory region binding"/>
    <property type="evidence" value="ECO:0007669"/>
    <property type="project" value="TreeGrafter"/>
</dbReference>
<feature type="domain" description="HTH tetR-type" evidence="5">
    <location>
        <begin position="30"/>
        <end position="90"/>
    </location>
</feature>
<reference evidence="6 7" key="1">
    <citation type="submission" date="2018-05" db="EMBL/GenBank/DDBJ databases">
        <title>Evolution of GPA BGCs.</title>
        <authorList>
            <person name="Waglechner N."/>
            <person name="Wright G.D."/>
        </authorList>
    </citation>
    <scope>NUCLEOTIDE SEQUENCE [LARGE SCALE GENOMIC DNA]</scope>
    <source>
        <strain evidence="6 7">DSM 5908</strain>
    </source>
</reference>
<dbReference type="EMBL" id="QHHU01000036">
    <property type="protein sequence ID" value="RSM41050.1"/>
    <property type="molecule type" value="Genomic_DNA"/>
</dbReference>
<comment type="caution">
    <text evidence="6">The sequence shown here is derived from an EMBL/GenBank/DDBJ whole genome shotgun (WGS) entry which is preliminary data.</text>
</comment>
<dbReference type="SUPFAM" id="SSF46689">
    <property type="entry name" value="Homeodomain-like"/>
    <property type="match status" value="1"/>
</dbReference>
<organism evidence="6 7">
    <name type="scientific">Amycolatopsis balhimycina DSM 5908</name>
    <dbReference type="NCBI Taxonomy" id="1081091"/>
    <lineage>
        <taxon>Bacteria</taxon>
        <taxon>Bacillati</taxon>
        <taxon>Actinomycetota</taxon>
        <taxon>Actinomycetes</taxon>
        <taxon>Pseudonocardiales</taxon>
        <taxon>Pseudonocardiaceae</taxon>
        <taxon>Amycolatopsis</taxon>
    </lineage>
</organism>
<keyword evidence="7" id="KW-1185">Reference proteome</keyword>
<sequence length="228" mass="24736">MGHPDAACARLLRRGCAVATRHLPTRPAEQGSRERHLDAALSVLLDRGVPGLTVRGVAEAAGASTLSVYARFGGRAGLLDALYERTFDSLRELLEGLPPSSPDGVGDLLHLALEYRGFALESPARYGLMFERPVPGFDPDPALRSAVLRTTFGMFIARVNLVCPPGADARSTAYQLWTAMHGLVSAELMLASRTPLPDWFIPPTEEAHEQMYRQAVTAMMTGLGLRNR</sequence>
<dbReference type="InterPro" id="IPR050109">
    <property type="entry name" value="HTH-type_TetR-like_transc_reg"/>
</dbReference>
<dbReference type="InterPro" id="IPR036271">
    <property type="entry name" value="Tet_transcr_reg_TetR-rel_C_sf"/>
</dbReference>
<dbReference type="PROSITE" id="PS50977">
    <property type="entry name" value="HTH_TETR_2"/>
    <property type="match status" value="1"/>
</dbReference>
<evidence type="ECO:0000313" key="6">
    <source>
        <dbReference type="EMBL" id="RSM41050.1"/>
    </source>
</evidence>
<dbReference type="PANTHER" id="PTHR30055">
    <property type="entry name" value="HTH-TYPE TRANSCRIPTIONAL REGULATOR RUTR"/>
    <property type="match status" value="1"/>
</dbReference>
<dbReference type="SUPFAM" id="SSF48498">
    <property type="entry name" value="Tetracyclin repressor-like, C-terminal domain"/>
    <property type="match status" value="1"/>
</dbReference>
<evidence type="ECO:0000259" key="5">
    <source>
        <dbReference type="PROSITE" id="PS50977"/>
    </source>
</evidence>
<dbReference type="GO" id="GO:0003700">
    <property type="term" value="F:DNA-binding transcription factor activity"/>
    <property type="evidence" value="ECO:0007669"/>
    <property type="project" value="TreeGrafter"/>
</dbReference>
<protein>
    <submittedName>
        <fullName evidence="6">TetR/AcrR family transcriptional regulator</fullName>
    </submittedName>
</protein>
<dbReference type="Gene3D" id="1.10.357.10">
    <property type="entry name" value="Tetracycline Repressor, domain 2"/>
    <property type="match status" value="1"/>
</dbReference>
<evidence type="ECO:0000256" key="4">
    <source>
        <dbReference type="PROSITE-ProRule" id="PRU00335"/>
    </source>
</evidence>
<evidence type="ECO:0000256" key="1">
    <source>
        <dbReference type="ARBA" id="ARBA00023015"/>
    </source>
</evidence>
<keyword evidence="1" id="KW-0805">Transcription regulation</keyword>
<dbReference type="Gene3D" id="1.10.10.60">
    <property type="entry name" value="Homeodomain-like"/>
    <property type="match status" value="1"/>
</dbReference>
<evidence type="ECO:0000313" key="7">
    <source>
        <dbReference type="Proteomes" id="UP000286716"/>
    </source>
</evidence>
<gene>
    <name evidence="6" type="ORF">DMA12_25130</name>
</gene>
<keyword evidence="3" id="KW-0804">Transcription</keyword>
<name>A0A428WDB0_AMYBA</name>
<proteinExistence type="predicted"/>
<dbReference type="Proteomes" id="UP000286716">
    <property type="component" value="Unassembled WGS sequence"/>
</dbReference>
<keyword evidence="2 4" id="KW-0238">DNA-binding</keyword>
<evidence type="ECO:0000256" key="2">
    <source>
        <dbReference type="ARBA" id="ARBA00023125"/>
    </source>
</evidence>
<feature type="DNA-binding region" description="H-T-H motif" evidence="4">
    <location>
        <begin position="53"/>
        <end position="72"/>
    </location>
</feature>
<dbReference type="InterPro" id="IPR009057">
    <property type="entry name" value="Homeodomain-like_sf"/>
</dbReference>
<dbReference type="AlphaFoldDB" id="A0A428WDB0"/>
<dbReference type="OrthoDB" id="8222629at2"/>
<dbReference type="PANTHER" id="PTHR30055:SF209">
    <property type="entry name" value="POSSIBLE TRANSCRIPTIONAL REGULATORY PROTEIN (PROBABLY TETR-FAMILY)"/>
    <property type="match status" value="1"/>
</dbReference>